<dbReference type="Proteomes" id="UP001178322">
    <property type="component" value="Chromosome"/>
</dbReference>
<dbReference type="SUPFAM" id="SSF109854">
    <property type="entry name" value="DinB/YfiT-like putative metalloenzymes"/>
    <property type="match status" value="1"/>
</dbReference>
<gene>
    <name evidence="2" type="ORF">QNH24_24320</name>
</gene>
<reference evidence="2" key="1">
    <citation type="submission" date="2023-05" db="EMBL/GenBank/DDBJ databases">
        <title>Comparative genomics of Bacillaceae isolates and their secondary metabolite potential.</title>
        <authorList>
            <person name="Song L."/>
            <person name="Nielsen L.J."/>
            <person name="Mohite O."/>
            <person name="Xu X."/>
            <person name="Weber T."/>
            <person name="Kovacs A.T."/>
        </authorList>
    </citation>
    <scope>NUCLEOTIDE SEQUENCE</scope>
    <source>
        <strain evidence="2">LY1</strain>
    </source>
</reference>
<evidence type="ECO:0000313" key="2">
    <source>
        <dbReference type="EMBL" id="WHY51347.1"/>
    </source>
</evidence>
<evidence type="ECO:0000313" key="3">
    <source>
        <dbReference type="Proteomes" id="UP001178322"/>
    </source>
</evidence>
<dbReference type="Gene3D" id="1.20.120.450">
    <property type="entry name" value="dinb family like domain"/>
    <property type="match status" value="1"/>
</dbReference>
<proteinExistence type="predicted"/>
<name>A0AAX3WU75_9BACI</name>
<dbReference type="RefSeq" id="WP_283869928.1">
    <property type="nucleotide sequence ID" value="NZ_CP126101.1"/>
</dbReference>
<feature type="domain" description="DinB-like" evidence="1">
    <location>
        <begin position="12"/>
        <end position="148"/>
    </location>
</feature>
<sequence length="164" mass="19135">MYYDKNQILIHYEKSLQFVEGLMHLTEEQWRSPIEPGKWTVAEVIGHLTPWDEFVYHQRLPYLLADEILPKGPNAEDINTHAAKESRLKSKEETIEQFLQNRNLLMGAIHQIEDQKWLQSLKIGVSELTLLSYFTGLIDHDLHHFSQIQIALKNVGAEKWTSSI</sequence>
<protein>
    <submittedName>
        <fullName evidence="2">DinB family protein</fullName>
    </submittedName>
</protein>
<organism evidence="2 3">
    <name type="scientific">Lysinibacillus pakistanensis</name>
    <dbReference type="NCBI Taxonomy" id="759811"/>
    <lineage>
        <taxon>Bacteria</taxon>
        <taxon>Bacillati</taxon>
        <taxon>Bacillota</taxon>
        <taxon>Bacilli</taxon>
        <taxon>Bacillales</taxon>
        <taxon>Bacillaceae</taxon>
        <taxon>Lysinibacillus</taxon>
    </lineage>
</organism>
<dbReference type="InterPro" id="IPR024775">
    <property type="entry name" value="DinB-like"/>
</dbReference>
<dbReference type="Pfam" id="PF12867">
    <property type="entry name" value="DinB_2"/>
    <property type="match status" value="1"/>
</dbReference>
<accession>A0AAX3WU75</accession>
<evidence type="ECO:0000259" key="1">
    <source>
        <dbReference type="Pfam" id="PF12867"/>
    </source>
</evidence>
<dbReference type="EMBL" id="CP126101">
    <property type="protein sequence ID" value="WHY51347.1"/>
    <property type="molecule type" value="Genomic_DNA"/>
</dbReference>
<dbReference type="AlphaFoldDB" id="A0AAX3WU75"/>
<dbReference type="InterPro" id="IPR034660">
    <property type="entry name" value="DinB/YfiT-like"/>
</dbReference>